<dbReference type="Proteomes" id="UP000823775">
    <property type="component" value="Unassembled WGS sequence"/>
</dbReference>
<feature type="non-terminal residue" evidence="1">
    <location>
        <position position="70"/>
    </location>
</feature>
<organism evidence="1 2">
    <name type="scientific">Datura stramonium</name>
    <name type="common">Jimsonweed</name>
    <name type="synonym">Common thornapple</name>
    <dbReference type="NCBI Taxonomy" id="4076"/>
    <lineage>
        <taxon>Eukaryota</taxon>
        <taxon>Viridiplantae</taxon>
        <taxon>Streptophyta</taxon>
        <taxon>Embryophyta</taxon>
        <taxon>Tracheophyta</taxon>
        <taxon>Spermatophyta</taxon>
        <taxon>Magnoliopsida</taxon>
        <taxon>eudicotyledons</taxon>
        <taxon>Gunneridae</taxon>
        <taxon>Pentapetalae</taxon>
        <taxon>asterids</taxon>
        <taxon>lamiids</taxon>
        <taxon>Solanales</taxon>
        <taxon>Solanaceae</taxon>
        <taxon>Solanoideae</taxon>
        <taxon>Datureae</taxon>
        <taxon>Datura</taxon>
    </lineage>
</organism>
<evidence type="ECO:0000313" key="2">
    <source>
        <dbReference type="Proteomes" id="UP000823775"/>
    </source>
</evidence>
<proteinExistence type="predicted"/>
<sequence>TKDLKLENILDTEQCKGKKVRSSGHYSSYREGSCKLVFSYRPRRDSQDALDVGDKATSKVTSLMQARGLG</sequence>
<gene>
    <name evidence="1" type="ORF">HAX54_010402</name>
</gene>
<reference evidence="1 2" key="1">
    <citation type="journal article" date="2021" name="BMC Genomics">
        <title>Datura genome reveals duplications of psychoactive alkaloid biosynthetic genes and high mutation rate following tissue culture.</title>
        <authorList>
            <person name="Rajewski A."/>
            <person name="Carter-House D."/>
            <person name="Stajich J."/>
            <person name="Litt A."/>
        </authorList>
    </citation>
    <scope>NUCLEOTIDE SEQUENCE [LARGE SCALE GENOMIC DNA]</scope>
    <source>
        <strain evidence="1">AR-01</strain>
    </source>
</reference>
<name>A0ABS8WZL2_DATST</name>
<feature type="non-terminal residue" evidence="1">
    <location>
        <position position="1"/>
    </location>
</feature>
<keyword evidence="2" id="KW-1185">Reference proteome</keyword>
<comment type="caution">
    <text evidence="1">The sequence shown here is derived from an EMBL/GenBank/DDBJ whole genome shotgun (WGS) entry which is preliminary data.</text>
</comment>
<accession>A0ABS8WZL2</accession>
<protein>
    <submittedName>
        <fullName evidence="1">Uncharacterized protein</fullName>
    </submittedName>
</protein>
<evidence type="ECO:0000313" key="1">
    <source>
        <dbReference type="EMBL" id="MCE3217104.1"/>
    </source>
</evidence>
<dbReference type="EMBL" id="JACEIK010015737">
    <property type="protein sequence ID" value="MCE3217104.1"/>
    <property type="molecule type" value="Genomic_DNA"/>
</dbReference>